<comment type="similarity">
    <text evidence="2">Belongs to the BCCT transporter (TC 2.A.15) family.</text>
</comment>
<keyword evidence="3" id="KW-0813">Transport</keyword>
<name>A0A022KV36_9MICO</name>
<feature type="region of interest" description="Disordered" evidence="8">
    <location>
        <begin position="1"/>
        <end position="23"/>
    </location>
</feature>
<dbReference type="PANTHER" id="PTHR30047:SF7">
    <property type="entry name" value="HIGH-AFFINITY CHOLINE TRANSPORT PROTEIN"/>
    <property type="match status" value="1"/>
</dbReference>
<feature type="transmembrane region" description="Helical" evidence="9">
    <location>
        <begin position="254"/>
        <end position="275"/>
    </location>
</feature>
<feature type="transmembrane region" description="Helical" evidence="9">
    <location>
        <begin position="287"/>
        <end position="307"/>
    </location>
</feature>
<feature type="transmembrane region" description="Helical" evidence="9">
    <location>
        <begin position="108"/>
        <end position="132"/>
    </location>
</feature>
<feature type="transmembrane region" description="Helical" evidence="9">
    <location>
        <begin position="504"/>
        <end position="530"/>
    </location>
</feature>
<dbReference type="OrthoDB" id="9775735at2"/>
<dbReference type="EMBL" id="AORC01000007">
    <property type="protein sequence ID" value="EYT49753.1"/>
    <property type="molecule type" value="Genomic_DNA"/>
</dbReference>
<feature type="transmembrane region" description="Helical" evidence="9">
    <location>
        <begin position="33"/>
        <end position="52"/>
    </location>
</feature>
<feature type="region of interest" description="Disordered" evidence="8">
    <location>
        <begin position="584"/>
        <end position="614"/>
    </location>
</feature>
<sequence length="614" mass="66236">MSASTATPPPVQPRDPVDDSQNRRPQQYSLAKGVFGVTAAVVAIAILFALFLPTVFSDVISTLNSTVVNSIGWYYVLLVTGFVVFSIVVAVSRLGSIKLGRDDDEPEYGLLSWFAMLFAAGMGIGLVFWGAAEPLTFFASEGGIPPNAAHLDAPARAQRAMGQTFLHWGLHAWAIYVVVGLAIAYSVHRRRRPVSIRWALEPILGKRTDTWIGDLIDIIALVGTLFGIATSLGFGVNQIAAGLDHLGLLPNSAGVQVVIVLSVTALATISAASGVDKGIKLLSNLNLGLAALLLVAVLILGPTLFLLRDVVQNIGYYLQHFLELSFQTLPFMGDEGASWISGWTTYYWGWWMSWSPFVGVFIARISRGRTVREFITGVLLVPTLVTIIWFTVMGGTALYKSLFEGVDFTGEDGTIDANTALFDTLSTLPLGTVLSGIAIVLVTIFFITSADSGAFVMDMIAHRGDPNPPRLTRIFWASASGLIAAALIWAGSASGAESAGMTGLQALALLSALPFSVVMIGMCISTWIALSREVKIIQRLELRIRQREFVERYSDQLTGTVSDRVSADLASQVDARVQEQVSARLDEHAATTSEQTGPVAEGEQPRRSRNPFRR</sequence>
<feature type="transmembrane region" description="Helical" evidence="9">
    <location>
        <begin position="348"/>
        <end position="366"/>
    </location>
</feature>
<feature type="transmembrane region" description="Helical" evidence="9">
    <location>
        <begin position="72"/>
        <end position="96"/>
    </location>
</feature>
<comment type="caution">
    <text evidence="10">The sequence shown here is derived from an EMBL/GenBank/DDBJ whole genome shotgun (WGS) entry which is preliminary data.</text>
</comment>
<organism evidence="10 11">
    <name type="scientific">Brachybacterium muris UCD-AY4</name>
    <dbReference type="NCBI Taxonomy" id="1249481"/>
    <lineage>
        <taxon>Bacteria</taxon>
        <taxon>Bacillati</taxon>
        <taxon>Actinomycetota</taxon>
        <taxon>Actinomycetes</taxon>
        <taxon>Micrococcales</taxon>
        <taxon>Dermabacteraceae</taxon>
        <taxon>Brachybacterium</taxon>
    </lineage>
</organism>
<dbReference type="AlphaFoldDB" id="A0A022KV36"/>
<keyword evidence="7 9" id="KW-0472">Membrane</keyword>
<evidence type="ECO:0000313" key="11">
    <source>
        <dbReference type="Proteomes" id="UP000019754"/>
    </source>
</evidence>
<accession>A0A022KV36</accession>
<proteinExistence type="inferred from homology"/>
<keyword evidence="4" id="KW-1003">Cell membrane</keyword>
<feature type="transmembrane region" description="Helical" evidence="9">
    <location>
        <begin position="378"/>
        <end position="399"/>
    </location>
</feature>
<gene>
    <name evidence="10" type="ORF">D641_0106940</name>
</gene>
<feature type="transmembrane region" description="Helical" evidence="9">
    <location>
        <begin position="215"/>
        <end position="234"/>
    </location>
</feature>
<evidence type="ECO:0000256" key="8">
    <source>
        <dbReference type="SAM" id="MobiDB-lite"/>
    </source>
</evidence>
<protein>
    <submittedName>
        <fullName evidence="10">Choline transporter</fullName>
    </submittedName>
</protein>
<dbReference type="PANTHER" id="PTHR30047">
    <property type="entry name" value="HIGH-AFFINITY CHOLINE TRANSPORT PROTEIN-RELATED"/>
    <property type="match status" value="1"/>
</dbReference>
<evidence type="ECO:0000256" key="3">
    <source>
        <dbReference type="ARBA" id="ARBA00022448"/>
    </source>
</evidence>
<evidence type="ECO:0000313" key="10">
    <source>
        <dbReference type="EMBL" id="EYT49753.1"/>
    </source>
</evidence>
<evidence type="ECO:0000256" key="4">
    <source>
        <dbReference type="ARBA" id="ARBA00022475"/>
    </source>
</evidence>
<keyword evidence="11" id="KW-1185">Reference proteome</keyword>
<comment type="subcellular location">
    <subcellularLocation>
        <location evidence="1">Cell membrane</location>
        <topology evidence="1">Multi-pass membrane protein</topology>
    </subcellularLocation>
</comment>
<dbReference type="HOGENOM" id="CLU_010118_5_0_11"/>
<evidence type="ECO:0000256" key="1">
    <source>
        <dbReference type="ARBA" id="ARBA00004651"/>
    </source>
</evidence>
<dbReference type="GO" id="GO:0022857">
    <property type="term" value="F:transmembrane transporter activity"/>
    <property type="evidence" value="ECO:0007669"/>
    <property type="project" value="InterPro"/>
</dbReference>
<dbReference type="Proteomes" id="UP000019754">
    <property type="component" value="Unassembled WGS sequence"/>
</dbReference>
<feature type="transmembrane region" description="Helical" evidence="9">
    <location>
        <begin position="165"/>
        <end position="187"/>
    </location>
</feature>
<evidence type="ECO:0000256" key="6">
    <source>
        <dbReference type="ARBA" id="ARBA00022989"/>
    </source>
</evidence>
<dbReference type="GO" id="GO:0005886">
    <property type="term" value="C:plasma membrane"/>
    <property type="evidence" value="ECO:0007669"/>
    <property type="project" value="UniProtKB-SubCell"/>
</dbReference>
<evidence type="ECO:0000256" key="7">
    <source>
        <dbReference type="ARBA" id="ARBA00023136"/>
    </source>
</evidence>
<evidence type="ECO:0000256" key="5">
    <source>
        <dbReference type="ARBA" id="ARBA00022692"/>
    </source>
</evidence>
<dbReference type="Pfam" id="PF02028">
    <property type="entry name" value="BCCT"/>
    <property type="match status" value="1"/>
</dbReference>
<feature type="transmembrane region" description="Helical" evidence="9">
    <location>
        <begin position="471"/>
        <end position="492"/>
    </location>
</feature>
<keyword evidence="5 9" id="KW-0812">Transmembrane</keyword>
<evidence type="ECO:0000256" key="2">
    <source>
        <dbReference type="ARBA" id="ARBA00005658"/>
    </source>
</evidence>
<dbReference type="InterPro" id="IPR000060">
    <property type="entry name" value="BCCT_transptr"/>
</dbReference>
<feature type="transmembrane region" description="Helical" evidence="9">
    <location>
        <begin position="428"/>
        <end position="450"/>
    </location>
</feature>
<evidence type="ECO:0000256" key="9">
    <source>
        <dbReference type="SAM" id="Phobius"/>
    </source>
</evidence>
<reference evidence="10 11" key="1">
    <citation type="journal article" date="2013" name="Genome Announc.">
        <title>Draft genome sequence of an Actinobacterium, Brachybacterium muris strain UCD-AY4.</title>
        <authorList>
            <person name="Lo J.R."/>
            <person name="Lang J.M."/>
            <person name="Darling A.E."/>
            <person name="Eisen J.A."/>
            <person name="Coil D.A."/>
        </authorList>
    </citation>
    <scope>NUCLEOTIDE SEQUENCE [LARGE SCALE GENOMIC DNA]</scope>
    <source>
        <strain evidence="10 11">UCD-AY4</strain>
    </source>
</reference>
<keyword evidence="6 9" id="KW-1133">Transmembrane helix</keyword>
<dbReference type="NCBIfam" id="TIGR00842">
    <property type="entry name" value="bcct"/>
    <property type="match status" value="1"/>
</dbReference>